<proteinExistence type="predicted"/>
<reference evidence="1" key="2">
    <citation type="journal article" date="2015" name="Fish Shellfish Immunol.">
        <title>Early steps in the European eel (Anguilla anguilla)-Vibrio vulnificus interaction in the gills: Role of the RtxA13 toxin.</title>
        <authorList>
            <person name="Callol A."/>
            <person name="Pajuelo D."/>
            <person name="Ebbesson L."/>
            <person name="Teles M."/>
            <person name="MacKenzie S."/>
            <person name="Amaro C."/>
        </authorList>
    </citation>
    <scope>NUCLEOTIDE SEQUENCE</scope>
</reference>
<dbReference type="EMBL" id="GBXM01027851">
    <property type="protein sequence ID" value="JAH80726.1"/>
    <property type="molecule type" value="Transcribed_RNA"/>
</dbReference>
<reference evidence="1" key="1">
    <citation type="submission" date="2014-11" db="EMBL/GenBank/DDBJ databases">
        <authorList>
            <person name="Amaro Gonzalez C."/>
        </authorList>
    </citation>
    <scope>NUCLEOTIDE SEQUENCE</scope>
</reference>
<dbReference type="AlphaFoldDB" id="A0A0E9VRP3"/>
<sequence>MNKLATVLTFFSTLDQYWGYTVITQ</sequence>
<protein>
    <submittedName>
        <fullName evidence="1">Uncharacterized protein</fullName>
    </submittedName>
</protein>
<name>A0A0E9VRP3_ANGAN</name>
<organism evidence="1">
    <name type="scientific">Anguilla anguilla</name>
    <name type="common">European freshwater eel</name>
    <name type="synonym">Muraena anguilla</name>
    <dbReference type="NCBI Taxonomy" id="7936"/>
    <lineage>
        <taxon>Eukaryota</taxon>
        <taxon>Metazoa</taxon>
        <taxon>Chordata</taxon>
        <taxon>Craniata</taxon>
        <taxon>Vertebrata</taxon>
        <taxon>Euteleostomi</taxon>
        <taxon>Actinopterygii</taxon>
        <taxon>Neopterygii</taxon>
        <taxon>Teleostei</taxon>
        <taxon>Anguilliformes</taxon>
        <taxon>Anguillidae</taxon>
        <taxon>Anguilla</taxon>
    </lineage>
</organism>
<evidence type="ECO:0000313" key="1">
    <source>
        <dbReference type="EMBL" id="JAH80726.1"/>
    </source>
</evidence>
<accession>A0A0E9VRP3</accession>